<dbReference type="Proteomes" id="UP000276542">
    <property type="component" value="Unassembled WGS sequence"/>
</dbReference>
<dbReference type="EMBL" id="QYRP01000002">
    <property type="protein sequence ID" value="RJS47579.1"/>
    <property type="molecule type" value="Genomic_DNA"/>
</dbReference>
<sequence length="307" mass="33528">MQGATGWLQGTHLRRGPRAAGPHGDRQAAEVQAARALLGRSAARRSLTIRCDRSRGCETGRVTDPVQTYLAAQQRALISGEELLTVGDRAGVHPSRVAVRRSRSTLRTFPAAVPDQQRDALDAALRAHAQRLGEVRDLEVLQEVLEERAEGALAAWIGEQLDEDLAGAWRHVQAALADVTPGELQVLYSAALDVVRPLDHAELEHQAKRAGKRALRRLRRAGDDPELLHDARKSAKRARYSAELVGDAQTAARFERIQGILGDHRDLVVARAWLASAPVPDELRDDARALVVRLEVGAAAVLEQRIP</sequence>
<feature type="domain" description="CHAD" evidence="2">
    <location>
        <begin position="59"/>
        <end position="307"/>
    </location>
</feature>
<accession>A0A3A5HAB4</accession>
<dbReference type="PANTHER" id="PTHR39339:SF1">
    <property type="entry name" value="CHAD DOMAIN-CONTAINING PROTEIN"/>
    <property type="match status" value="1"/>
</dbReference>
<dbReference type="AlphaFoldDB" id="A0A3A5HAB4"/>
<name>A0A3A5HAB4_9ACTN</name>
<protein>
    <submittedName>
        <fullName evidence="3">CHAD domain-containing protein</fullName>
    </submittedName>
</protein>
<dbReference type="SMART" id="SM00880">
    <property type="entry name" value="CHAD"/>
    <property type="match status" value="1"/>
</dbReference>
<dbReference type="PROSITE" id="PS51708">
    <property type="entry name" value="CHAD"/>
    <property type="match status" value="1"/>
</dbReference>
<proteinExistence type="predicted"/>
<dbReference type="Pfam" id="PF05235">
    <property type="entry name" value="CHAD"/>
    <property type="match status" value="1"/>
</dbReference>
<evidence type="ECO:0000313" key="4">
    <source>
        <dbReference type="Proteomes" id="UP000276542"/>
    </source>
</evidence>
<reference evidence="4" key="1">
    <citation type="submission" date="2018-09" db="EMBL/GenBank/DDBJ databases">
        <authorList>
            <person name="Zhu H."/>
        </authorList>
    </citation>
    <scope>NUCLEOTIDE SEQUENCE [LARGE SCALE GENOMIC DNA]</scope>
    <source>
        <strain evidence="4">K1W22B-1</strain>
    </source>
</reference>
<evidence type="ECO:0000259" key="2">
    <source>
        <dbReference type="PROSITE" id="PS51708"/>
    </source>
</evidence>
<dbReference type="PANTHER" id="PTHR39339">
    <property type="entry name" value="SLR1444 PROTEIN"/>
    <property type="match status" value="1"/>
</dbReference>
<comment type="caution">
    <text evidence="3">The sequence shown here is derived from an EMBL/GenBank/DDBJ whole genome shotgun (WGS) entry which is preliminary data.</text>
</comment>
<keyword evidence="4" id="KW-1185">Reference proteome</keyword>
<evidence type="ECO:0000313" key="3">
    <source>
        <dbReference type="EMBL" id="RJS47579.1"/>
    </source>
</evidence>
<dbReference type="OrthoDB" id="9777271at2"/>
<dbReference type="InterPro" id="IPR007899">
    <property type="entry name" value="CHAD_dom"/>
</dbReference>
<dbReference type="Gene3D" id="1.40.20.10">
    <property type="entry name" value="CHAD domain"/>
    <property type="match status" value="1"/>
</dbReference>
<dbReference type="InterPro" id="IPR038186">
    <property type="entry name" value="CHAD_dom_sf"/>
</dbReference>
<feature type="region of interest" description="Disordered" evidence="1">
    <location>
        <begin position="1"/>
        <end position="26"/>
    </location>
</feature>
<gene>
    <name evidence="3" type="ORF">D4739_16090</name>
</gene>
<evidence type="ECO:0000256" key="1">
    <source>
        <dbReference type="SAM" id="MobiDB-lite"/>
    </source>
</evidence>
<organism evidence="3 4">
    <name type="scientific">Nocardioides cavernaquae</name>
    <dbReference type="NCBI Taxonomy" id="2321396"/>
    <lineage>
        <taxon>Bacteria</taxon>
        <taxon>Bacillati</taxon>
        <taxon>Actinomycetota</taxon>
        <taxon>Actinomycetes</taxon>
        <taxon>Propionibacteriales</taxon>
        <taxon>Nocardioidaceae</taxon>
        <taxon>Nocardioides</taxon>
    </lineage>
</organism>